<evidence type="ECO:0000313" key="2">
    <source>
        <dbReference type="EMBL" id="NYJ08381.1"/>
    </source>
</evidence>
<proteinExistence type="predicted"/>
<dbReference type="RefSeq" id="WP_179720920.1">
    <property type="nucleotide sequence ID" value="NZ_JACBZT010000001.1"/>
</dbReference>
<comment type="caution">
    <text evidence="2">The sequence shown here is derived from an EMBL/GenBank/DDBJ whole genome shotgun (WGS) entry which is preliminary data.</text>
</comment>
<dbReference type="SUPFAM" id="SSF56112">
    <property type="entry name" value="Protein kinase-like (PK-like)"/>
    <property type="match status" value="1"/>
</dbReference>
<dbReference type="InterPro" id="IPR011009">
    <property type="entry name" value="Kinase-like_dom_sf"/>
</dbReference>
<keyword evidence="3" id="KW-1185">Reference proteome</keyword>
<dbReference type="AlphaFoldDB" id="A0A853CMH3"/>
<gene>
    <name evidence="2" type="ORF">GGQ55_004659</name>
</gene>
<organism evidence="2 3">
    <name type="scientific">Petropleomorpha daqingensis</name>
    <dbReference type="NCBI Taxonomy" id="2026353"/>
    <lineage>
        <taxon>Bacteria</taxon>
        <taxon>Bacillati</taxon>
        <taxon>Actinomycetota</taxon>
        <taxon>Actinomycetes</taxon>
        <taxon>Geodermatophilales</taxon>
        <taxon>Geodermatophilaceae</taxon>
        <taxon>Petropleomorpha</taxon>
    </lineage>
</organism>
<feature type="domain" description="Aminoglycoside phosphotransferase" evidence="1">
    <location>
        <begin position="123"/>
        <end position="168"/>
    </location>
</feature>
<protein>
    <recommendedName>
        <fullName evidence="1">Aminoglycoside phosphotransferase domain-containing protein</fullName>
    </recommendedName>
</protein>
<dbReference type="EMBL" id="JACBZT010000001">
    <property type="protein sequence ID" value="NYJ08381.1"/>
    <property type="molecule type" value="Genomic_DNA"/>
</dbReference>
<evidence type="ECO:0000259" key="1">
    <source>
        <dbReference type="Pfam" id="PF01636"/>
    </source>
</evidence>
<name>A0A853CMH3_9ACTN</name>
<sequence>MTEREVLLPGGVANRGRVVRIGDTVRRPLRATSPATHALLRHLAAVGFDGAPRLLGIDDQGREVLGYIPGETVIRPYPDWAFTQEALVSVAELLRAYHRAVADFDPGSVRWPQSPPAPFAGELVSHNDPNLDNVVFRDGRAVALIDFDLAAPGSRLWDLACAARQWAPLRPDTHIHDPRRGAAFERLRVFLDAYGAEDVDPSLFAVAVRQNQAWFGELIERYVAAGHEGFSAYARSEARLSAEAYGRWLADSEPALRTALSGRAGGRP</sequence>
<evidence type="ECO:0000313" key="3">
    <source>
        <dbReference type="Proteomes" id="UP000541969"/>
    </source>
</evidence>
<reference evidence="2 3" key="1">
    <citation type="submission" date="2020-07" db="EMBL/GenBank/DDBJ databases">
        <title>Sequencing the genomes of 1000 actinobacteria strains.</title>
        <authorList>
            <person name="Klenk H.-P."/>
        </authorList>
    </citation>
    <scope>NUCLEOTIDE SEQUENCE [LARGE SCALE GENOMIC DNA]</scope>
    <source>
        <strain evidence="2 3">DSM 104001</strain>
    </source>
</reference>
<dbReference type="Pfam" id="PF01636">
    <property type="entry name" value="APH"/>
    <property type="match status" value="1"/>
</dbReference>
<dbReference type="InterPro" id="IPR002575">
    <property type="entry name" value="Aminoglycoside_PTrfase"/>
</dbReference>
<accession>A0A853CMH3</accession>
<dbReference type="Gene3D" id="3.90.1200.10">
    <property type="match status" value="1"/>
</dbReference>
<dbReference type="Proteomes" id="UP000541969">
    <property type="component" value="Unassembled WGS sequence"/>
</dbReference>